<protein>
    <submittedName>
        <fullName evidence="1">Uncharacterized protein</fullName>
    </submittedName>
</protein>
<organism evidence="1 2">
    <name type="scientific">Ottowia flava</name>
    <dbReference type="NCBI Taxonomy" id="2675430"/>
    <lineage>
        <taxon>Bacteria</taxon>
        <taxon>Pseudomonadati</taxon>
        <taxon>Pseudomonadota</taxon>
        <taxon>Betaproteobacteria</taxon>
        <taxon>Burkholderiales</taxon>
        <taxon>Comamonadaceae</taxon>
        <taxon>Ottowia</taxon>
    </lineage>
</organism>
<comment type="caution">
    <text evidence="1">The sequence shown here is derived from an EMBL/GenBank/DDBJ whole genome shotgun (WGS) entry which is preliminary data.</text>
</comment>
<name>A0ABW4KQ01_9BURK</name>
<dbReference type="Proteomes" id="UP001597304">
    <property type="component" value="Unassembled WGS sequence"/>
</dbReference>
<reference evidence="2" key="1">
    <citation type="journal article" date="2019" name="Int. J. Syst. Evol. Microbiol.">
        <title>The Global Catalogue of Microorganisms (GCM) 10K type strain sequencing project: providing services to taxonomists for standard genome sequencing and annotation.</title>
        <authorList>
            <consortium name="The Broad Institute Genomics Platform"/>
            <consortium name="The Broad Institute Genome Sequencing Center for Infectious Disease"/>
            <person name="Wu L."/>
            <person name="Ma J."/>
        </authorList>
    </citation>
    <scope>NUCLEOTIDE SEQUENCE [LARGE SCALE GENOMIC DNA]</scope>
    <source>
        <strain evidence="2">LMG 29247</strain>
    </source>
</reference>
<accession>A0ABW4KQ01</accession>
<evidence type="ECO:0000313" key="2">
    <source>
        <dbReference type="Proteomes" id="UP001597304"/>
    </source>
</evidence>
<dbReference type="RefSeq" id="WP_147914065.1">
    <property type="nucleotide sequence ID" value="NZ_JBHUEJ010000011.1"/>
</dbReference>
<gene>
    <name evidence="1" type="ORF">ACFSF0_04555</name>
</gene>
<dbReference type="EMBL" id="JBHUEJ010000011">
    <property type="protein sequence ID" value="MFD1709864.1"/>
    <property type="molecule type" value="Genomic_DNA"/>
</dbReference>
<keyword evidence="2" id="KW-1185">Reference proteome</keyword>
<sequence>MTWALILAFARKNWQAILAAVLIAAVGKDWPRAARAVNGGTHGLEERARLTKIAARALGVSL</sequence>
<evidence type="ECO:0000313" key="1">
    <source>
        <dbReference type="EMBL" id="MFD1709864.1"/>
    </source>
</evidence>
<proteinExistence type="predicted"/>